<evidence type="ECO:0000256" key="8">
    <source>
        <dbReference type="ARBA" id="ARBA00022692"/>
    </source>
</evidence>
<keyword evidence="9 11" id="KW-1133">Transmembrane helix</keyword>
<evidence type="ECO:0000256" key="3">
    <source>
        <dbReference type="ARBA" id="ARBA00009120"/>
    </source>
</evidence>
<feature type="domain" description="Major facilitator superfamily (MFS) profile" evidence="12">
    <location>
        <begin position="11"/>
        <end position="400"/>
    </location>
</feature>
<dbReference type="NCBIfam" id="TIGR01272">
    <property type="entry name" value="gluP"/>
    <property type="match status" value="1"/>
</dbReference>
<dbReference type="SUPFAM" id="SSF103473">
    <property type="entry name" value="MFS general substrate transporter"/>
    <property type="match status" value="1"/>
</dbReference>
<evidence type="ECO:0000256" key="11">
    <source>
        <dbReference type="SAM" id="Phobius"/>
    </source>
</evidence>
<sequence length="400" mass="42517">MGSSKTNYTVPFIIMSFLLFLLGFVTWMNGILVPFLQKLYDLKPAVAQLVNAAFFSAYIISIPVGGVVKKLGYKKSVIIGALITGIGSLLFIPAVTTGFGMFLFALFVSAIGIVVLQVAANPYVIALGSPETSSARLTLAMAVNSAAAVLAPFVGTALIMSKVSGDPVADALLARPPYYVLGGIAVLTAVLLIFMKLPAISDDDAQEGGGEERSAWSYTHLVLGFVAIGMYMGLEVGVNSFLYRYMETKIGLSAEDIKFWMMAYPFGFVIGRLAGAAILKKNSPNKVLAISSALGALMILITVSTEGYVALGSILATGLFHSIMWSVIFDLSLKDVVPSAAKLGSGILCTGVVFVGLWTYVMGSIEAISNISTAYMVLWVFYAFIIYFALAGSKIRKKVA</sequence>
<evidence type="ECO:0000259" key="12">
    <source>
        <dbReference type="PROSITE" id="PS50850"/>
    </source>
</evidence>
<dbReference type="Pfam" id="PF07690">
    <property type="entry name" value="MFS_1"/>
    <property type="match status" value="1"/>
</dbReference>
<keyword evidence="5" id="KW-1003">Cell membrane</keyword>
<keyword evidence="10 11" id="KW-0472">Membrane</keyword>
<comment type="subcellular location">
    <subcellularLocation>
        <location evidence="2">Cell inner membrane</location>
        <topology evidence="2">Multi-pass membrane protein</topology>
    </subcellularLocation>
</comment>
<keyword evidence="8 11" id="KW-0812">Transmembrane</keyword>
<dbReference type="PANTHER" id="PTHR43702:SF3">
    <property type="entry name" value="PROTEIN TSGA"/>
    <property type="match status" value="1"/>
</dbReference>
<feature type="transmembrane region" description="Helical" evidence="11">
    <location>
        <begin position="286"/>
        <end position="303"/>
    </location>
</feature>
<dbReference type="PROSITE" id="PS50850">
    <property type="entry name" value="MFS"/>
    <property type="match status" value="1"/>
</dbReference>
<evidence type="ECO:0000256" key="2">
    <source>
        <dbReference type="ARBA" id="ARBA00004429"/>
    </source>
</evidence>
<comment type="similarity">
    <text evidence="3">Belongs to the major facilitator superfamily. FHS transporter (TC 2.A.1.7) family.</text>
</comment>
<evidence type="ECO:0000256" key="6">
    <source>
        <dbReference type="ARBA" id="ARBA00022519"/>
    </source>
</evidence>
<dbReference type="InterPro" id="IPR005964">
    <property type="entry name" value="Glc/Gal_transptr_bac"/>
</dbReference>
<dbReference type="InterPro" id="IPR011701">
    <property type="entry name" value="MFS"/>
</dbReference>
<protein>
    <submittedName>
        <fullName evidence="13">L-fucose permease</fullName>
    </submittedName>
</protein>
<accession>W7YG89</accession>
<feature type="transmembrane region" description="Helical" evidence="11">
    <location>
        <begin position="215"/>
        <end position="234"/>
    </location>
</feature>
<dbReference type="Proteomes" id="UP000019402">
    <property type="component" value="Unassembled WGS sequence"/>
</dbReference>
<feature type="transmembrane region" description="Helical" evidence="11">
    <location>
        <begin position="178"/>
        <end position="195"/>
    </location>
</feature>
<feature type="transmembrane region" description="Helical" evidence="11">
    <location>
        <begin position="309"/>
        <end position="331"/>
    </location>
</feature>
<evidence type="ECO:0000256" key="7">
    <source>
        <dbReference type="ARBA" id="ARBA00022597"/>
    </source>
</evidence>
<dbReference type="GO" id="GO:1904659">
    <property type="term" value="P:D-glucose transmembrane transport"/>
    <property type="evidence" value="ECO:0007669"/>
    <property type="project" value="InterPro"/>
</dbReference>
<dbReference type="InterPro" id="IPR020846">
    <property type="entry name" value="MFS_dom"/>
</dbReference>
<keyword evidence="7" id="KW-0762">Sugar transport</keyword>
<dbReference type="RefSeq" id="WP_044213040.1">
    <property type="nucleotide sequence ID" value="NZ_BAMD01000024.1"/>
</dbReference>
<feature type="transmembrane region" description="Helical" evidence="11">
    <location>
        <begin position="77"/>
        <end position="95"/>
    </location>
</feature>
<feature type="transmembrane region" description="Helical" evidence="11">
    <location>
        <begin position="45"/>
        <end position="65"/>
    </location>
</feature>
<evidence type="ECO:0000313" key="14">
    <source>
        <dbReference type="Proteomes" id="UP000019402"/>
    </source>
</evidence>
<dbReference type="InterPro" id="IPR036259">
    <property type="entry name" value="MFS_trans_sf"/>
</dbReference>
<evidence type="ECO:0000256" key="1">
    <source>
        <dbReference type="ARBA" id="ARBA00003321"/>
    </source>
</evidence>
<dbReference type="PANTHER" id="PTHR43702">
    <property type="entry name" value="L-FUCOSE-PROTON SYMPORTER"/>
    <property type="match status" value="1"/>
</dbReference>
<dbReference type="OrthoDB" id="9786665at2"/>
<dbReference type="EMBL" id="BAMD01000024">
    <property type="protein sequence ID" value="GAF03461.1"/>
    <property type="molecule type" value="Genomic_DNA"/>
</dbReference>
<dbReference type="STRING" id="869213.GCA_000517085_00921"/>
<dbReference type="AlphaFoldDB" id="W7YG89"/>
<feature type="transmembrane region" description="Helical" evidence="11">
    <location>
        <begin position="12"/>
        <end position="33"/>
    </location>
</feature>
<name>W7YG89_9BACT</name>
<evidence type="ECO:0000256" key="10">
    <source>
        <dbReference type="ARBA" id="ARBA00023136"/>
    </source>
</evidence>
<evidence type="ECO:0000256" key="9">
    <source>
        <dbReference type="ARBA" id="ARBA00022989"/>
    </source>
</evidence>
<dbReference type="GO" id="GO:0055056">
    <property type="term" value="F:D-glucose transmembrane transporter activity"/>
    <property type="evidence" value="ECO:0007669"/>
    <property type="project" value="InterPro"/>
</dbReference>
<comment type="function">
    <text evidence="1">Intake of glucose and galactose.</text>
</comment>
<feature type="transmembrane region" description="Helical" evidence="11">
    <location>
        <begin position="367"/>
        <end position="390"/>
    </location>
</feature>
<dbReference type="eggNOG" id="COG0738">
    <property type="taxonomic scope" value="Bacteria"/>
</dbReference>
<evidence type="ECO:0000256" key="4">
    <source>
        <dbReference type="ARBA" id="ARBA00022448"/>
    </source>
</evidence>
<keyword evidence="14" id="KW-1185">Reference proteome</keyword>
<feature type="transmembrane region" description="Helical" evidence="11">
    <location>
        <begin position="343"/>
        <end position="361"/>
    </location>
</feature>
<feature type="transmembrane region" description="Helical" evidence="11">
    <location>
        <begin position="259"/>
        <end position="279"/>
    </location>
</feature>
<reference evidence="13 14" key="1">
    <citation type="journal article" date="2014" name="Genome Announc.">
        <title>Draft Genome Sequence of Cytophaga fermentans JCM 21142T, a Facultative Anaerobe Isolated from Marine Mud.</title>
        <authorList>
            <person name="Starns D."/>
            <person name="Oshima K."/>
            <person name="Suda W."/>
            <person name="Iino T."/>
            <person name="Yuki M."/>
            <person name="Inoue J."/>
            <person name="Kitamura K."/>
            <person name="Iida T."/>
            <person name="Darby A."/>
            <person name="Hattori M."/>
            <person name="Ohkuma M."/>
        </authorList>
    </citation>
    <scope>NUCLEOTIDE SEQUENCE [LARGE SCALE GENOMIC DNA]</scope>
    <source>
        <strain evidence="13 14">JCM 21142</strain>
    </source>
</reference>
<organism evidence="13 14">
    <name type="scientific">Saccharicrinis fermentans DSM 9555 = JCM 21142</name>
    <dbReference type="NCBI Taxonomy" id="869213"/>
    <lineage>
        <taxon>Bacteria</taxon>
        <taxon>Pseudomonadati</taxon>
        <taxon>Bacteroidota</taxon>
        <taxon>Bacteroidia</taxon>
        <taxon>Marinilabiliales</taxon>
        <taxon>Marinilabiliaceae</taxon>
        <taxon>Saccharicrinis</taxon>
    </lineage>
</organism>
<keyword evidence="6" id="KW-0997">Cell inner membrane</keyword>
<feature type="transmembrane region" description="Helical" evidence="11">
    <location>
        <begin position="137"/>
        <end position="158"/>
    </location>
</feature>
<dbReference type="InterPro" id="IPR050375">
    <property type="entry name" value="MFS_TsgA-like"/>
</dbReference>
<dbReference type="Gene3D" id="1.20.1250.20">
    <property type="entry name" value="MFS general substrate transporter like domains"/>
    <property type="match status" value="2"/>
</dbReference>
<proteinExistence type="inferred from homology"/>
<comment type="caution">
    <text evidence="13">The sequence shown here is derived from an EMBL/GenBank/DDBJ whole genome shotgun (WGS) entry which is preliminary data.</text>
</comment>
<feature type="transmembrane region" description="Helical" evidence="11">
    <location>
        <begin position="101"/>
        <end position="125"/>
    </location>
</feature>
<evidence type="ECO:0000256" key="5">
    <source>
        <dbReference type="ARBA" id="ARBA00022475"/>
    </source>
</evidence>
<gene>
    <name evidence="13" type="ORF">JCM21142_52137</name>
</gene>
<keyword evidence="4" id="KW-0813">Transport</keyword>
<evidence type="ECO:0000313" key="13">
    <source>
        <dbReference type="EMBL" id="GAF03461.1"/>
    </source>
</evidence>
<dbReference type="GO" id="GO:0005354">
    <property type="term" value="F:galactose transmembrane transporter activity"/>
    <property type="evidence" value="ECO:0007669"/>
    <property type="project" value="InterPro"/>
</dbReference>
<dbReference type="GO" id="GO:0005886">
    <property type="term" value="C:plasma membrane"/>
    <property type="evidence" value="ECO:0007669"/>
    <property type="project" value="UniProtKB-SubCell"/>
</dbReference>